<feature type="domain" description="SprT-like" evidence="1">
    <location>
        <begin position="4"/>
        <end position="151"/>
    </location>
</feature>
<evidence type="ECO:0000313" key="3">
    <source>
        <dbReference type="Proteomes" id="UP000515800"/>
    </source>
</evidence>
<dbReference type="AlphaFoldDB" id="A0A7G9T5C6"/>
<name>A0A7G9T5C6_9LACO</name>
<dbReference type="Proteomes" id="UP000515800">
    <property type="component" value="Chromosome"/>
</dbReference>
<reference evidence="2 3" key="1">
    <citation type="submission" date="2020-08" db="EMBL/GenBank/DDBJ databases">
        <title>Genome sequence of Weissella diestrammenae KACC 16890T.</title>
        <authorList>
            <person name="Hyun D.-W."/>
            <person name="Bae J.-W."/>
        </authorList>
    </citation>
    <scope>NUCLEOTIDE SEQUENCE [LARGE SCALE GENOMIC DNA]</scope>
    <source>
        <strain evidence="2 3">KACC 16890</strain>
    </source>
</reference>
<keyword evidence="3" id="KW-1185">Reference proteome</keyword>
<dbReference type="RefSeq" id="WP_187529135.1">
    <property type="nucleotide sequence ID" value="NZ_CP060724.1"/>
</dbReference>
<dbReference type="GO" id="GO:0006950">
    <property type="term" value="P:response to stress"/>
    <property type="evidence" value="ECO:0007669"/>
    <property type="project" value="UniProtKB-ARBA"/>
</dbReference>
<organism evidence="2 3">
    <name type="scientific">Weissella diestrammenae</name>
    <dbReference type="NCBI Taxonomy" id="1162633"/>
    <lineage>
        <taxon>Bacteria</taxon>
        <taxon>Bacillati</taxon>
        <taxon>Bacillota</taxon>
        <taxon>Bacilli</taxon>
        <taxon>Lactobacillales</taxon>
        <taxon>Lactobacillaceae</taxon>
        <taxon>Weissella</taxon>
    </lineage>
</organism>
<dbReference type="SMART" id="SM00731">
    <property type="entry name" value="SprT"/>
    <property type="match status" value="1"/>
</dbReference>
<proteinExistence type="predicted"/>
<evidence type="ECO:0000259" key="1">
    <source>
        <dbReference type="SMART" id="SM00731"/>
    </source>
</evidence>
<dbReference type="Pfam" id="PF10263">
    <property type="entry name" value="SprT-like"/>
    <property type="match status" value="1"/>
</dbReference>
<sequence length="158" mass="18643">MTDDELQQLVRQISQKWFSRSFEHQALFNHRLKTTGGRYVLASHNIEINPLMLIEHGQAVLIGIIKHELIHYHQHISGLPYQHRDIAFKKELKRVGALRYAPATSYRLQKQQSQRNYHLYTCINGHAIRRQRYINVNRYRCGLCHGKLRLMASEAQSK</sequence>
<evidence type="ECO:0000313" key="2">
    <source>
        <dbReference type="EMBL" id="QNN75301.1"/>
    </source>
</evidence>
<dbReference type="EMBL" id="CP060724">
    <property type="protein sequence ID" value="QNN75301.1"/>
    <property type="molecule type" value="Genomic_DNA"/>
</dbReference>
<dbReference type="NCBIfam" id="NF003339">
    <property type="entry name" value="PRK04351.1"/>
    <property type="match status" value="1"/>
</dbReference>
<accession>A0A7G9T5C6</accession>
<dbReference type="InterPro" id="IPR006640">
    <property type="entry name" value="SprT-like_domain"/>
</dbReference>
<gene>
    <name evidence="2" type="ORF">H9L19_08050</name>
</gene>
<dbReference type="KEGG" id="wdi:H9L19_08050"/>
<protein>
    <submittedName>
        <fullName evidence="2">SprT family protein</fullName>
    </submittedName>
</protein>